<accession>A0A0P6DEB8</accession>
<evidence type="ECO:0000313" key="2">
    <source>
        <dbReference type="EMBL" id="JAN16266.1"/>
    </source>
</evidence>
<proteinExistence type="predicted"/>
<dbReference type="EMBL" id="GDIQ01078471">
    <property type="protein sequence ID" value="JAN16266.1"/>
    <property type="molecule type" value="Transcribed_RNA"/>
</dbReference>
<reference evidence="2" key="2">
    <citation type="submission" date="2015-10" db="EMBL/GenBank/DDBJ databases">
        <title>EvidentialGene: Evidence-directed Construction of Complete mRNA Transcriptomes without Genomes.</title>
        <authorList>
            <person name="Gilbert D.G."/>
        </authorList>
    </citation>
    <scope>NUCLEOTIDE SEQUENCE</scope>
</reference>
<name>A0A0P6DEB8_9CRUS</name>
<reference evidence="1" key="3">
    <citation type="submission" date="2015-10" db="EMBL/GenBank/DDBJ databases">
        <authorList>
            <person name="Gilbert D.G."/>
        </authorList>
    </citation>
    <scope>NUCLEOTIDE SEQUENCE</scope>
</reference>
<sequence length="66" mass="7256">MADEVKKPDLAVTSEPQPVKEVTVQASPEQTTVCECLYWLGLYYALCNCWELCVDCCVCCANGCST</sequence>
<dbReference type="AlphaFoldDB" id="A0A0P6DEB8"/>
<evidence type="ECO:0000313" key="1">
    <source>
        <dbReference type="EMBL" id="JAJ24495.1"/>
    </source>
</evidence>
<reference evidence="1" key="1">
    <citation type="submission" date="2015-10" db="EMBL/GenBank/DDBJ databases">
        <title>Daphnia magna gene sets from two clonal populations assembled and annotated with EvidentialGene.</title>
        <authorList>
            <person name="Gilbert D."/>
            <person name="Podicheti R."/>
            <person name="Orsini L."/>
            <person name="Colbourne J."/>
            <person name="Pfrender M."/>
        </authorList>
    </citation>
    <scope>NUCLEOTIDE SEQUENCE</scope>
</reference>
<dbReference type="EMBL" id="GDIP01198907">
    <property type="protein sequence ID" value="JAJ24495.1"/>
    <property type="molecule type" value="Transcribed_RNA"/>
</dbReference>
<protein>
    <submittedName>
        <fullName evidence="2">Uncharacterized protein</fullName>
    </submittedName>
</protein>
<organism evidence="2">
    <name type="scientific">Daphnia magna</name>
    <dbReference type="NCBI Taxonomy" id="35525"/>
    <lineage>
        <taxon>Eukaryota</taxon>
        <taxon>Metazoa</taxon>
        <taxon>Ecdysozoa</taxon>
        <taxon>Arthropoda</taxon>
        <taxon>Crustacea</taxon>
        <taxon>Branchiopoda</taxon>
        <taxon>Diplostraca</taxon>
        <taxon>Cladocera</taxon>
        <taxon>Anomopoda</taxon>
        <taxon>Daphniidae</taxon>
        <taxon>Daphnia</taxon>
    </lineage>
</organism>